<reference evidence="6 7" key="1">
    <citation type="submission" date="2019-12" db="EMBL/GenBank/DDBJ databases">
        <title>Comparative genomics gives insights into the taxonomy of the Azoarcus-Aromatoleum group and reveals separate origins of nif in the plant-associated Azoarcus and non-plant-associated Aromatoleum sub-groups.</title>
        <authorList>
            <person name="Lafos M."/>
            <person name="Maluk M."/>
            <person name="Batista M."/>
            <person name="Junghare M."/>
            <person name="Carmona M."/>
            <person name="Faoro H."/>
            <person name="Cruz L.M."/>
            <person name="Battistoni F."/>
            <person name="De Souza E."/>
            <person name="Pedrosa F."/>
            <person name="Chen W.-M."/>
            <person name="Poole P.S."/>
            <person name="Dixon R.A."/>
            <person name="James E.K."/>
        </authorList>
    </citation>
    <scope>NUCLEOTIDE SEQUENCE [LARGE SCALE GENOMIC DNA]</scope>
    <source>
        <strain evidence="6 7">T</strain>
    </source>
</reference>
<evidence type="ECO:0000256" key="3">
    <source>
        <dbReference type="ARBA" id="ARBA00023004"/>
    </source>
</evidence>
<sequence length="140" mass="14846">MSASTFLTVVPPVRRLLLLSLLAGLSFTCVAVGPAATDAAREAAPSGGSLAAPFDLADPARIEVGRKRFNKTCAGYCHGFEGVGGRAPDFKGRKDLPVQVMFETITQGRVGADVMPPWGTAFSAEQIWELVAYLQYLGTQ</sequence>
<dbReference type="SUPFAM" id="SSF46626">
    <property type="entry name" value="Cytochrome c"/>
    <property type="match status" value="1"/>
</dbReference>
<keyword evidence="2" id="KW-0479">Metal-binding</keyword>
<dbReference type="EMBL" id="WTVS01000017">
    <property type="protein sequence ID" value="NMF97706.1"/>
    <property type="molecule type" value="Genomic_DNA"/>
</dbReference>
<organism evidence="6 7">
    <name type="scientific">Aromatoleum toluolicum</name>
    <dbReference type="NCBI Taxonomy" id="90060"/>
    <lineage>
        <taxon>Bacteria</taxon>
        <taxon>Pseudomonadati</taxon>
        <taxon>Pseudomonadota</taxon>
        <taxon>Betaproteobacteria</taxon>
        <taxon>Rhodocyclales</taxon>
        <taxon>Rhodocyclaceae</taxon>
        <taxon>Aromatoleum</taxon>
    </lineage>
</organism>
<comment type="caution">
    <text evidence="6">The sequence shown here is derived from an EMBL/GenBank/DDBJ whole genome shotgun (WGS) entry which is preliminary data.</text>
</comment>
<evidence type="ECO:0000256" key="4">
    <source>
        <dbReference type="SAM" id="SignalP"/>
    </source>
</evidence>
<keyword evidence="1" id="KW-0349">Heme</keyword>
<dbReference type="RefSeq" id="WP_169140027.1">
    <property type="nucleotide sequence ID" value="NZ_WTVS01000017.1"/>
</dbReference>
<protein>
    <submittedName>
        <fullName evidence="6">Cytochrome c</fullName>
    </submittedName>
</protein>
<keyword evidence="4" id="KW-0732">Signal</keyword>
<dbReference type="InterPro" id="IPR009056">
    <property type="entry name" value="Cyt_c-like_dom"/>
</dbReference>
<feature type="chain" id="PRO_5046639498" evidence="4">
    <location>
        <begin position="32"/>
        <end position="140"/>
    </location>
</feature>
<evidence type="ECO:0000313" key="6">
    <source>
        <dbReference type="EMBL" id="NMF97706.1"/>
    </source>
</evidence>
<keyword evidence="3" id="KW-0408">Iron</keyword>
<accession>A0ABX1NEH8</accession>
<proteinExistence type="predicted"/>
<dbReference type="InterPro" id="IPR036909">
    <property type="entry name" value="Cyt_c-like_dom_sf"/>
</dbReference>
<dbReference type="Proteomes" id="UP000634522">
    <property type="component" value="Unassembled WGS sequence"/>
</dbReference>
<evidence type="ECO:0000313" key="7">
    <source>
        <dbReference type="Proteomes" id="UP000634522"/>
    </source>
</evidence>
<evidence type="ECO:0000256" key="1">
    <source>
        <dbReference type="ARBA" id="ARBA00022617"/>
    </source>
</evidence>
<evidence type="ECO:0000256" key="2">
    <source>
        <dbReference type="ARBA" id="ARBA00022723"/>
    </source>
</evidence>
<evidence type="ECO:0000259" key="5">
    <source>
        <dbReference type="Pfam" id="PF13442"/>
    </source>
</evidence>
<gene>
    <name evidence="6" type="ORF">GPA27_09930</name>
</gene>
<feature type="domain" description="Cytochrome c" evidence="5">
    <location>
        <begin position="61"/>
        <end position="134"/>
    </location>
</feature>
<dbReference type="Pfam" id="PF13442">
    <property type="entry name" value="Cytochrome_CBB3"/>
    <property type="match status" value="1"/>
</dbReference>
<name>A0ABX1NEH8_9RHOO</name>
<keyword evidence="7" id="KW-1185">Reference proteome</keyword>
<dbReference type="Gene3D" id="1.10.760.10">
    <property type="entry name" value="Cytochrome c-like domain"/>
    <property type="match status" value="1"/>
</dbReference>
<feature type="signal peptide" evidence="4">
    <location>
        <begin position="1"/>
        <end position="31"/>
    </location>
</feature>